<organism evidence="1 2">
    <name type="scientific">Neophaeococcomyces mojaviensis</name>
    <dbReference type="NCBI Taxonomy" id="3383035"/>
    <lineage>
        <taxon>Eukaryota</taxon>
        <taxon>Fungi</taxon>
        <taxon>Dikarya</taxon>
        <taxon>Ascomycota</taxon>
        <taxon>Pezizomycotina</taxon>
        <taxon>Eurotiomycetes</taxon>
        <taxon>Chaetothyriomycetidae</taxon>
        <taxon>Chaetothyriales</taxon>
        <taxon>Chaetothyriales incertae sedis</taxon>
        <taxon>Neophaeococcomyces</taxon>
    </lineage>
</organism>
<gene>
    <name evidence="1" type="ORF">H2198_009595</name>
</gene>
<evidence type="ECO:0000313" key="1">
    <source>
        <dbReference type="EMBL" id="KAJ9651116.1"/>
    </source>
</evidence>
<evidence type="ECO:0000313" key="2">
    <source>
        <dbReference type="Proteomes" id="UP001172386"/>
    </source>
</evidence>
<proteinExistence type="predicted"/>
<sequence>MDPLASTNLTLTCLPDEILYHILSFLAIPDLLQCSRACRHLHSLATDPFLHHERLQWASHNLERKLRCRTTRAAISPPNAWIWLNKTNVLSRSISKSLIRIRLAHSLEHRPSQRDLVARAILPHCAILVSPALVQSQQAVVKHKLKDNLCRKLEGRPSMSSLASLNIIPEEYAKKIVSPALVETRRRVIKESLKDGLRAWVEDRGLKAQQRKAVELDEMEKTTVKALVRRITARKLAVELEQQADAASVERRRAQARWGRALEAQRLKDERRADGIGGGAHPTRAHVLGLKRFWEGVIRTATS</sequence>
<dbReference type="Proteomes" id="UP001172386">
    <property type="component" value="Unassembled WGS sequence"/>
</dbReference>
<accession>A0ACC2ZTX9</accession>
<comment type="caution">
    <text evidence="1">The sequence shown here is derived from an EMBL/GenBank/DDBJ whole genome shotgun (WGS) entry which is preliminary data.</text>
</comment>
<keyword evidence="2" id="KW-1185">Reference proteome</keyword>
<dbReference type="EMBL" id="JAPDRQ010000281">
    <property type="protein sequence ID" value="KAJ9651116.1"/>
    <property type="molecule type" value="Genomic_DNA"/>
</dbReference>
<reference evidence="1" key="1">
    <citation type="submission" date="2022-10" db="EMBL/GenBank/DDBJ databases">
        <title>Culturing micro-colonial fungi from biological soil crusts in the Mojave desert and describing Neophaeococcomyces mojavensis, and introducing the new genera and species Taxawa tesnikishii.</title>
        <authorList>
            <person name="Kurbessoian T."/>
            <person name="Stajich J.E."/>
        </authorList>
    </citation>
    <scope>NUCLEOTIDE SEQUENCE</scope>
    <source>
        <strain evidence="1">JES_112</strain>
    </source>
</reference>
<protein>
    <submittedName>
        <fullName evidence="1">Uncharacterized protein</fullName>
    </submittedName>
</protein>
<name>A0ACC2ZTX9_9EURO</name>